<dbReference type="EMBL" id="JAOZEV010000010">
    <property type="protein sequence ID" value="MCV9933307.1"/>
    <property type="molecule type" value="Genomic_DNA"/>
</dbReference>
<proteinExistence type="predicted"/>
<dbReference type="Proteomes" id="UP001151133">
    <property type="component" value="Unassembled WGS sequence"/>
</dbReference>
<evidence type="ECO:0000313" key="2">
    <source>
        <dbReference type="Proteomes" id="UP001151133"/>
    </source>
</evidence>
<dbReference type="RefSeq" id="WP_264287536.1">
    <property type="nucleotide sequence ID" value="NZ_JAOZEV010000010.1"/>
</dbReference>
<keyword evidence="2" id="KW-1185">Reference proteome</keyword>
<sequence length="47" mass="5399">MTATAPNHKIDPGRNTKRFREMKGIKQDALTYVLNDDCNLQKIPLLE</sequence>
<reference evidence="1" key="1">
    <citation type="submission" date="2022-10" db="EMBL/GenBank/DDBJ databases">
        <title>Two novel species of Flavobacterium.</title>
        <authorList>
            <person name="Liu Q."/>
            <person name="Xin Y.-H."/>
        </authorList>
    </citation>
    <scope>NUCLEOTIDE SEQUENCE</scope>
    <source>
        <strain evidence="1">LS1R47</strain>
    </source>
</reference>
<gene>
    <name evidence="1" type="ORF">OIU80_13535</name>
</gene>
<name>A0A9X2ZP03_9FLAO</name>
<dbReference type="AlphaFoldDB" id="A0A9X2ZP03"/>
<protein>
    <submittedName>
        <fullName evidence="1">Uncharacterized protein</fullName>
    </submittedName>
</protein>
<accession>A0A9X2ZP03</accession>
<organism evidence="1 2">
    <name type="scientific">Flavobacterium frigoritolerans</name>
    <dbReference type="NCBI Taxonomy" id="2987686"/>
    <lineage>
        <taxon>Bacteria</taxon>
        <taxon>Pseudomonadati</taxon>
        <taxon>Bacteroidota</taxon>
        <taxon>Flavobacteriia</taxon>
        <taxon>Flavobacteriales</taxon>
        <taxon>Flavobacteriaceae</taxon>
        <taxon>Flavobacterium</taxon>
    </lineage>
</organism>
<evidence type="ECO:0000313" key="1">
    <source>
        <dbReference type="EMBL" id="MCV9933307.1"/>
    </source>
</evidence>
<comment type="caution">
    <text evidence="1">The sequence shown here is derived from an EMBL/GenBank/DDBJ whole genome shotgun (WGS) entry which is preliminary data.</text>
</comment>